<dbReference type="Pfam" id="PF01869">
    <property type="entry name" value="BcrAD_BadFG"/>
    <property type="match status" value="1"/>
</dbReference>
<dbReference type="InterPro" id="IPR043129">
    <property type="entry name" value="ATPase_NBD"/>
</dbReference>
<organism evidence="2 3">
    <name type="scientific">Paenibacillus paeoniae</name>
    <dbReference type="NCBI Taxonomy" id="2292705"/>
    <lineage>
        <taxon>Bacteria</taxon>
        <taxon>Bacillati</taxon>
        <taxon>Bacillota</taxon>
        <taxon>Bacilli</taxon>
        <taxon>Bacillales</taxon>
        <taxon>Paenibacillaceae</taxon>
        <taxon>Paenibacillus</taxon>
    </lineage>
</organism>
<dbReference type="AlphaFoldDB" id="A0A371P769"/>
<evidence type="ECO:0000313" key="3">
    <source>
        <dbReference type="Proteomes" id="UP000261905"/>
    </source>
</evidence>
<dbReference type="SUPFAM" id="SSF53067">
    <property type="entry name" value="Actin-like ATPase domain"/>
    <property type="match status" value="2"/>
</dbReference>
<protein>
    <submittedName>
        <fullName evidence="2">ATPase</fullName>
    </submittedName>
</protein>
<dbReference type="InterPro" id="IPR052519">
    <property type="entry name" value="Euk-type_GlcNAc_Kinase"/>
</dbReference>
<comment type="caution">
    <text evidence="2">The sequence shown here is derived from an EMBL/GenBank/DDBJ whole genome shotgun (WGS) entry which is preliminary data.</text>
</comment>
<dbReference type="PANTHER" id="PTHR43190:SF3">
    <property type="entry name" value="N-ACETYL-D-GLUCOSAMINE KINASE"/>
    <property type="match status" value="1"/>
</dbReference>
<accession>A0A371P769</accession>
<name>A0A371P769_9BACL</name>
<proteinExistence type="predicted"/>
<dbReference type="Gene3D" id="3.30.420.40">
    <property type="match status" value="2"/>
</dbReference>
<sequence>MRYVAGLDGGGTKTAVAIADESGSIVHEFAVGALNYNGQDEASVRAALAEICAEIGRALPGGLADCSVICLGAAGISNPVVSGLMTSGLREGGYPGELVLVGDHETALCGAHDGLYGAVLIAGTGSIAYGRSPSGDTHRAGGFGHLIDDEGSGYSIGRDLLTAVVRASDGRAESSIITELVYNRLGISSVREIVGFVYDKNRNKKEIAAIAPLLSEACESGDRTALRIAQKNADDLAETASAVIERLALHDGELALLGSVLTRNRPIRGMLVETMGRLQPKLSCIEPKRDASYGAVLLALEKLQGNREV</sequence>
<reference evidence="2 3" key="1">
    <citation type="submission" date="2018-08" db="EMBL/GenBank/DDBJ databases">
        <title>Paenibacillus sp. M4BSY-1, whole genome shotgun sequence.</title>
        <authorList>
            <person name="Tuo L."/>
        </authorList>
    </citation>
    <scope>NUCLEOTIDE SEQUENCE [LARGE SCALE GENOMIC DNA]</scope>
    <source>
        <strain evidence="2 3">M4BSY-1</strain>
    </source>
</reference>
<dbReference type="RefSeq" id="WP_116047995.1">
    <property type="nucleotide sequence ID" value="NZ_QUBQ01000004.1"/>
</dbReference>
<evidence type="ECO:0000313" key="2">
    <source>
        <dbReference type="EMBL" id="REK71769.1"/>
    </source>
</evidence>
<evidence type="ECO:0000259" key="1">
    <source>
        <dbReference type="Pfam" id="PF01869"/>
    </source>
</evidence>
<dbReference type="PANTHER" id="PTHR43190">
    <property type="entry name" value="N-ACETYL-D-GLUCOSAMINE KINASE"/>
    <property type="match status" value="1"/>
</dbReference>
<dbReference type="EMBL" id="QUBQ01000004">
    <property type="protein sequence ID" value="REK71769.1"/>
    <property type="molecule type" value="Genomic_DNA"/>
</dbReference>
<gene>
    <name evidence="2" type="ORF">DX130_18785</name>
</gene>
<keyword evidence="3" id="KW-1185">Reference proteome</keyword>
<feature type="domain" description="ATPase BadF/BadG/BcrA/BcrD type" evidence="1">
    <location>
        <begin position="6"/>
        <end position="299"/>
    </location>
</feature>
<dbReference type="InterPro" id="IPR002731">
    <property type="entry name" value="ATPase_BadF"/>
</dbReference>
<dbReference type="Proteomes" id="UP000261905">
    <property type="component" value="Unassembled WGS sequence"/>
</dbReference>
<dbReference type="OrthoDB" id="9772633at2"/>